<dbReference type="EMBL" id="VSRR010152906">
    <property type="protein sequence ID" value="MPD06768.1"/>
    <property type="molecule type" value="Genomic_DNA"/>
</dbReference>
<accession>A0A5B7KMZ2</accession>
<feature type="compositionally biased region" description="Basic and acidic residues" evidence="1">
    <location>
        <begin position="110"/>
        <end position="129"/>
    </location>
</feature>
<sequence>MLEEDDSYTRAAHTLLRDLFQCHMEPHPGHVAYMARSHWYLRWNTRLSSQCTPTMKVVQGTQDRVKYQESREQQQKLGHEKQLFNASQGLQKVVWQVLQESRYEALDHNEKVQLAKERPGLQDKDRKQQEPSSSRLNVGKRPSCDDASFVSDVCRRSSLHVAKVRLFAWVPLGCNLMNGTGF</sequence>
<keyword evidence="3" id="KW-1185">Reference proteome</keyword>
<name>A0A5B7KMZ2_PORTR</name>
<gene>
    <name evidence="2" type="ORF">E2C01_102596</name>
</gene>
<reference evidence="2 3" key="1">
    <citation type="submission" date="2019-05" db="EMBL/GenBank/DDBJ databases">
        <title>Another draft genome of Portunus trituberculatus and its Hox gene families provides insights of decapod evolution.</title>
        <authorList>
            <person name="Jeong J.-H."/>
            <person name="Song I."/>
            <person name="Kim S."/>
            <person name="Choi T."/>
            <person name="Kim D."/>
            <person name="Ryu S."/>
            <person name="Kim W."/>
        </authorList>
    </citation>
    <scope>NUCLEOTIDE SEQUENCE [LARGE SCALE GENOMIC DNA]</scope>
    <source>
        <tissue evidence="2">Muscle</tissue>
    </source>
</reference>
<evidence type="ECO:0000313" key="2">
    <source>
        <dbReference type="EMBL" id="MPD06768.1"/>
    </source>
</evidence>
<dbReference type="OrthoDB" id="6359644at2759"/>
<feature type="region of interest" description="Disordered" evidence="1">
    <location>
        <begin position="110"/>
        <end position="143"/>
    </location>
</feature>
<protein>
    <submittedName>
        <fullName evidence="2">Uncharacterized protein</fullName>
    </submittedName>
</protein>
<dbReference type="AlphaFoldDB" id="A0A5B7KMZ2"/>
<dbReference type="Proteomes" id="UP000324222">
    <property type="component" value="Unassembled WGS sequence"/>
</dbReference>
<evidence type="ECO:0000256" key="1">
    <source>
        <dbReference type="SAM" id="MobiDB-lite"/>
    </source>
</evidence>
<comment type="caution">
    <text evidence="2">The sequence shown here is derived from an EMBL/GenBank/DDBJ whole genome shotgun (WGS) entry which is preliminary data.</text>
</comment>
<proteinExistence type="predicted"/>
<evidence type="ECO:0000313" key="3">
    <source>
        <dbReference type="Proteomes" id="UP000324222"/>
    </source>
</evidence>
<organism evidence="2 3">
    <name type="scientific">Portunus trituberculatus</name>
    <name type="common">Swimming crab</name>
    <name type="synonym">Neptunus trituberculatus</name>
    <dbReference type="NCBI Taxonomy" id="210409"/>
    <lineage>
        <taxon>Eukaryota</taxon>
        <taxon>Metazoa</taxon>
        <taxon>Ecdysozoa</taxon>
        <taxon>Arthropoda</taxon>
        <taxon>Crustacea</taxon>
        <taxon>Multicrustacea</taxon>
        <taxon>Malacostraca</taxon>
        <taxon>Eumalacostraca</taxon>
        <taxon>Eucarida</taxon>
        <taxon>Decapoda</taxon>
        <taxon>Pleocyemata</taxon>
        <taxon>Brachyura</taxon>
        <taxon>Eubrachyura</taxon>
        <taxon>Portunoidea</taxon>
        <taxon>Portunidae</taxon>
        <taxon>Portuninae</taxon>
        <taxon>Portunus</taxon>
    </lineage>
</organism>